<organism evidence="9 10">
    <name type="scientific">Penicillium daleae</name>
    <dbReference type="NCBI Taxonomy" id="63821"/>
    <lineage>
        <taxon>Eukaryota</taxon>
        <taxon>Fungi</taxon>
        <taxon>Dikarya</taxon>
        <taxon>Ascomycota</taxon>
        <taxon>Pezizomycotina</taxon>
        <taxon>Eurotiomycetes</taxon>
        <taxon>Eurotiomycetidae</taxon>
        <taxon>Eurotiales</taxon>
        <taxon>Aspergillaceae</taxon>
        <taxon>Penicillium</taxon>
    </lineage>
</organism>
<evidence type="ECO:0000256" key="2">
    <source>
        <dbReference type="ARBA" id="ARBA00022448"/>
    </source>
</evidence>
<dbReference type="InterPro" id="IPR020846">
    <property type="entry name" value="MFS_dom"/>
</dbReference>
<proteinExistence type="inferred from homology"/>
<accession>A0AAD6BU23</accession>
<gene>
    <name evidence="9" type="ORF">N7458_011821</name>
</gene>
<dbReference type="InterPro" id="IPR036259">
    <property type="entry name" value="MFS_trans_sf"/>
</dbReference>
<feature type="domain" description="Major facilitator superfamily (MFS) profile" evidence="8">
    <location>
        <begin position="53"/>
        <end position="478"/>
    </location>
</feature>
<dbReference type="FunFam" id="1.20.1250.20:FF:000064">
    <property type="entry name" value="MFS allantoate transporter"/>
    <property type="match status" value="1"/>
</dbReference>
<comment type="subcellular location">
    <subcellularLocation>
        <location evidence="1">Membrane</location>
        <topology evidence="1">Multi-pass membrane protein</topology>
    </subcellularLocation>
</comment>
<dbReference type="RefSeq" id="XP_056759957.1">
    <property type="nucleotide sequence ID" value="XM_056915203.1"/>
</dbReference>
<keyword evidence="10" id="KW-1185">Reference proteome</keyword>
<evidence type="ECO:0000256" key="3">
    <source>
        <dbReference type="ARBA" id="ARBA00022692"/>
    </source>
</evidence>
<dbReference type="Gene3D" id="1.20.1250.20">
    <property type="entry name" value="MFS general substrate transporter like domains"/>
    <property type="match status" value="2"/>
</dbReference>
<dbReference type="GO" id="GO:0016020">
    <property type="term" value="C:membrane"/>
    <property type="evidence" value="ECO:0007669"/>
    <property type="project" value="UniProtKB-SubCell"/>
</dbReference>
<evidence type="ECO:0000259" key="8">
    <source>
        <dbReference type="PROSITE" id="PS50850"/>
    </source>
</evidence>
<evidence type="ECO:0000256" key="4">
    <source>
        <dbReference type="ARBA" id="ARBA00022989"/>
    </source>
</evidence>
<comment type="caution">
    <text evidence="9">The sequence shown here is derived from an EMBL/GenBank/DDBJ whole genome shotgun (WGS) entry which is preliminary data.</text>
</comment>
<dbReference type="Pfam" id="PF07690">
    <property type="entry name" value="MFS_1"/>
    <property type="match status" value="1"/>
</dbReference>
<sequence length="519" mass="57594">MAGTLTKKEDGHSNERMDQQSVDNGALEQLHSSSPQFSPTAERRLVRKIDFTILPLMLVAYMMAFLDKQTLNYAALMGLQEDLHLVGSQYSWTSGIFYFGYLFFSLVTHGQISLGKYLATNFILWAVVLACHAATKNFATLMVTRFLLGCTEASLSPGFTLITSLWYRTSEQPLRAGIWFCGNSLSLIFGNLIAVGILQIKDSLKAWQWLFIIFGIATFAWGTLMLFRLPDSPTDAKFLTEEERLIAIERMRANQTGYKNTEIDRRQIVEAFTDIKTWLLAGLILACNIPNGGFTTVSIRHDIHTISGSSSDDEKFNGLVLKGFGYNTFHTLLLGIPGGLIVFIFVLIGGIVSSKVPNSRCLVIVGMIIISILGSGLVYAGTSTAARYAGLLLMGIYSATMPVSLAMISSNVGGFTKKTTVSAIYFIMYCTGNIIGPQLFFTREAPKYQSGFLAIIICLVICVVVGLALLFYLRWENSRRDKMSLSVEPSDHQEKDGGMTQMDLVDTTDLKNLRFRYVY</sequence>
<dbReference type="GO" id="GO:0022857">
    <property type="term" value="F:transmembrane transporter activity"/>
    <property type="evidence" value="ECO:0007669"/>
    <property type="project" value="InterPro"/>
</dbReference>
<dbReference type="PROSITE" id="PS50850">
    <property type="entry name" value="MFS"/>
    <property type="match status" value="1"/>
</dbReference>
<name>A0AAD6BU23_9EURO</name>
<dbReference type="AlphaFoldDB" id="A0AAD6BU23"/>
<feature type="transmembrane region" description="Helical" evidence="7">
    <location>
        <begin position="114"/>
        <end position="135"/>
    </location>
</feature>
<evidence type="ECO:0000313" key="9">
    <source>
        <dbReference type="EMBL" id="KAJ5432665.1"/>
    </source>
</evidence>
<evidence type="ECO:0000256" key="7">
    <source>
        <dbReference type="SAM" id="Phobius"/>
    </source>
</evidence>
<evidence type="ECO:0000313" key="10">
    <source>
        <dbReference type="Proteomes" id="UP001213681"/>
    </source>
</evidence>
<dbReference type="PANTHER" id="PTHR43791:SF103">
    <property type="entry name" value="MAJOR FACILITATOR SUPERFAMILY (MFS) PROFILE DOMAIN-CONTAINING PROTEIN-RELATED"/>
    <property type="match status" value="1"/>
</dbReference>
<feature type="transmembrane region" description="Helical" evidence="7">
    <location>
        <begin position="361"/>
        <end position="382"/>
    </location>
</feature>
<keyword evidence="5 7" id="KW-0472">Membrane</keyword>
<feature type="transmembrane region" description="Helical" evidence="7">
    <location>
        <begin position="49"/>
        <end position="66"/>
    </location>
</feature>
<feature type="transmembrane region" description="Helical" evidence="7">
    <location>
        <begin position="86"/>
        <end position="107"/>
    </location>
</feature>
<comment type="similarity">
    <text evidence="6">Belongs to the major facilitator superfamily. Allantoate permease family.</text>
</comment>
<keyword evidence="3 7" id="KW-0812">Transmembrane</keyword>
<dbReference type="PANTHER" id="PTHR43791">
    <property type="entry name" value="PERMEASE-RELATED"/>
    <property type="match status" value="1"/>
</dbReference>
<keyword evidence="2" id="KW-0813">Transport</keyword>
<dbReference type="InterPro" id="IPR011701">
    <property type="entry name" value="MFS"/>
</dbReference>
<feature type="transmembrane region" description="Helical" evidence="7">
    <location>
        <begin position="209"/>
        <end position="229"/>
    </location>
</feature>
<feature type="transmembrane region" description="Helical" evidence="7">
    <location>
        <begin position="176"/>
        <end position="197"/>
    </location>
</feature>
<reference evidence="9" key="1">
    <citation type="submission" date="2022-12" db="EMBL/GenBank/DDBJ databases">
        <authorList>
            <person name="Petersen C."/>
        </authorList>
    </citation>
    <scope>NUCLEOTIDE SEQUENCE</scope>
    <source>
        <strain evidence="9">IBT 16125</strain>
    </source>
</reference>
<feature type="transmembrane region" description="Helical" evidence="7">
    <location>
        <begin position="388"/>
        <end position="408"/>
    </location>
</feature>
<dbReference type="Proteomes" id="UP001213681">
    <property type="component" value="Unassembled WGS sequence"/>
</dbReference>
<evidence type="ECO:0000256" key="6">
    <source>
        <dbReference type="ARBA" id="ARBA00037968"/>
    </source>
</evidence>
<dbReference type="GeneID" id="81605446"/>
<dbReference type="EMBL" id="JAPVEA010000009">
    <property type="protein sequence ID" value="KAJ5432665.1"/>
    <property type="molecule type" value="Genomic_DNA"/>
</dbReference>
<feature type="transmembrane region" description="Helical" evidence="7">
    <location>
        <begin position="329"/>
        <end position="349"/>
    </location>
</feature>
<evidence type="ECO:0000256" key="5">
    <source>
        <dbReference type="ARBA" id="ARBA00023136"/>
    </source>
</evidence>
<protein>
    <recommendedName>
        <fullName evidence="8">Major facilitator superfamily (MFS) profile domain-containing protein</fullName>
    </recommendedName>
</protein>
<feature type="transmembrane region" description="Helical" evidence="7">
    <location>
        <begin position="452"/>
        <end position="473"/>
    </location>
</feature>
<feature type="transmembrane region" description="Helical" evidence="7">
    <location>
        <begin position="420"/>
        <end position="440"/>
    </location>
</feature>
<keyword evidence="4 7" id="KW-1133">Transmembrane helix</keyword>
<reference evidence="9" key="2">
    <citation type="journal article" date="2023" name="IMA Fungus">
        <title>Comparative genomic study of the Penicillium genus elucidates a diverse pangenome and 15 lateral gene transfer events.</title>
        <authorList>
            <person name="Petersen C."/>
            <person name="Sorensen T."/>
            <person name="Nielsen M.R."/>
            <person name="Sondergaard T.E."/>
            <person name="Sorensen J.L."/>
            <person name="Fitzpatrick D.A."/>
            <person name="Frisvad J.C."/>
            <person name="Nielsen K.L."/>
        </authorList>
    </citation>
    <scope>NUCLEOTIDE SEQUENCE</scope>
    <source>
        <strain evidence="9">IBT 16125</strain>
    </source>
</reference>
<evidence type="ECO:0000256" key="1">
    <source>
        <dbReference type="ARBA" id="ARBA00004141"/>
    </source>
</evidence>
<dbReference type="SUPFAM" id="SSF103473">
    <property type="entry name" value="MFS general substrate transporter"/>
    <property type="match status" value="1"/>
</dbReference>